<evidence type="ECO:0000256" key="1">
    <source>
        <dbReference type="SAM" id="Phobius"/>
    </source>
</evidence>
<sequence length="106" mass="11662">MTVPQTQTTATAGRGGVIAILLPCFLIGNLLWKVLIPARDFPMRTEQVMTMTLDLLMVMGLLGLKKSMPAALFWTALFAGVGLFALRLSHDGWWTGHLTYSIPAMR</sequence>
<proteinExistence type="predicted"/>
<dbReference type="Proteomes" id="UP000680839">
    <property type="component" value="Chromosome"/>
</dbReference>
<reference evidence="2" key="1">
    <citation type="submission" date="2021-06" db="EMBL/GenBank/DDBJ databases">
        <title>Bradyrhizobium sp. S2-20-1 Genome sequencing.</title>
        <authorList>
            <person name="Jin L."/>
        </authorList>
    </citation>
    <scope>NUCLEOTIDE SEQUENCE</scope>
    <source>
        <strain evidence="2">S2-20-1</strain>
    </source>
</reference>
<evidence type="ECO:0000313" key="3">
    <source>
        <dbReference type="Proteomes" id="UP000680839"/>
    </source>
</evidence>
<feature type="transmembrane region" description="Helical" evidence="1">
    <location>
        <begin position="12"/>
        <end position="36"/>
    </location>
</feature>
<accession>A0A975NA37</accession>
<organism evidence="2 3">
    <name type="scientific">Bradyrhizobium sediminis</name>
    <dbReference type="NCBI Taxonomy" id="2840469"/>
    <lineage>
        <taxon>Bacteria</taxon>
        <taxon>Pseudomonadati</taxon>
        <taxon>Pseudomonadota</taxon>
        <taxon>Alphaproteobacteria</taxon>
        <taxon>Hyphomicrobiales</taxon>
        <taxon>Nitrobacteraceae</taxon>
        <taxon>Bradyrhizobium</taxon>
    </lineage>
</organism>
<dbReference type="EMBL" id="CP076134">
    <property type="protein sequence ID" value="QWG11283.1"/>
    <property type="molecule type" value="Genomic_DNA"/>
</dbReference>
<keyword evidence="1" id="KW-0812">Transmembrane</keyword>
<keyword evidence="1" id="KW-0472">Membrane</keyword>
<name>A0A975NA37_9BRAD</name>
<dbReference type="AlphaFoldDB" id="A0A975NA37"/>
<gene>
    <name evidence="2" type="ORF">KMZ29_16155</name>
</gene>
<dbReference type="RefSeq" id="WP_215620177.1">
    <property type="nucleotide sequence ID" value="NZ_CP076134.1"/>
</dbReference>
<feature type="transmembrane region" description="Helical" evidence="1">
    <location>
        <begin position="48"/>
        <end position="64"/>
    </location>
</feature>
<protein>
    <submittedName>
        <fullName evidence="2">Uncharacterized protein</fullName>
    </submittedName>
</protein>
<keyword evidence="1" id="KW-1133">Transmembrane helix</keyword>
<evidence type="ECO:0000313" key="2">
    <source>
        <dbReference type="EMBL" id="QWG11283.1"/>
    </source>
</evidence>
<feature type="transmembrane region" description="Helical" evidence="1">
    <location>
        <begin position="70"/>
        <end position="88"/>
    </location>
</feature>